<dbReference type="InterPro" id="IPR041442">
    <property type="entry name" value="PIH1D1/2/3_CS-like"/>
</dbReference>
<evidence type="ECO:0000313" key="4">
    <source>
        <dbReference type="EMBL" id="ELU12164.1"/>
    </source>
</evidence>
<dbReference type="STRING" id="283909.R7V0Y6"/>
<proteinExistence type="inferred from homology"/>
<comment type="similarity">
    <text evidence="1">Belongs to the PIH1 family.</text>
</comment>
<gene>
    <name evidence="4" type="ORF">CAPTEDRAFT_158550</name>
</gene>
<dbReference type="PANTHER" id="PTHR21083:SF0">
    <property type="entry name" value="DYNEIN AXONEMAL ASSEMBLY FACTOR 6"/>
    <property type="match status" value="1"/>
</dbReference>
<evidence type="ECO:0000259" key="3">
    <source>
        <dbReference type="Pfam" id="PF18201"/>
    </source>
</evidence>
<dbReference type="GO" id="GO:0005737">
    <property type="term" value="C:cytoplasm"/>
    <property type="evidence" value="ECO:0007669"/>
    <property type="project" value="TreeGrafter"/>
</dbReference>
<evidence type="ECO:0000256" key="2">
    <source>
        <dbReference type="SAM" id="MobiDB-lite"/>
    </source>
</evidence>
<dbReference type="SUPFAM" id="SSF49764">
    <property type="entry name" value="HSP20-like chaperones"/>
    <property type="match status" value="1"/>
</dbReference>
<dbReference type="Pfam" id="PF18201">
    <property type="entry name" value="PIH1_CS"/>
    <property type="match status" value="1"/>
</dbReference>
<dbReference type="OMA" id="ESMVVHK"/>
<dbReference type="GO" id="GO:0045505">
    <property type="term" value="F:dynein intermediate chain binding"/>
    <property type="evidence" value="ECO:0007669"/>
    <property type="project" value="TreeGrafter"/>
</dbReference>
<evidence type="ECO:0000313" key="5">
    <source>
        <dbReference type="EnsemblMetazoa" id="CapteP158550"/>
    </source>
</evidence>
<reference evidence="4 6" key="2">
    <citation type="journal article" date="2013" name="Nature">
        <title>Insights into bilaterian evolution from three spiralian genomes.</title>
        <authorList>
            <person name="Simakov O."/>
            <person name="Marletaz F."/>
            <person name="Cho S.J."/>
            <person name="Edsinger-Gonzales E."/>
            <person name="Havlak P."/>
            <person name="Hellsten U."/>
            <person name="Kuo D.H."/>
            <person name="Larsson T."/>
            <person name="Lv J."/>
            <person name="Arendt D."/>
            <person name="Savage R."/>
            <person name="Osoegawa K."/>
            <person name="de Jong P."/>
            <person name="Grimwood J."/>
            <person name="Chapman J.A."/>
            <person name="Shapiro H."/>
            <person name="Aerts A."/>
            <person name="Otillar R.P."/>
            <person name="Terry A.Y."/>
            <person name="Boore J.L."/>
            <person name="Grigoriev I.V."/>
            <person name="Lindberg D.R."/>
            <person name="Seaver E.C."/>
            <person name="Weisblat D.A."/>
            <person name="Putnam N.H."/>
            <person name="Rokhsar D.S."/>
        </authorList>
    </citation>
    <scope>NUCLEOTIDE SEQUENCE</scope>
    <source>
        <strain evidence="4 6">I ESC-2004</strain>
    </source>
</reference>
<dbReference type="FunCoup" id="R7V0Y6">
    <property type="interactions" value="3"/>
</dbReference>
<accession>R7V0Y6</accession>
<dbReference type="InterPro" id="IPR008978">
    <property type="entry name" value="HSP20-like_chaperone"/>
</dbReference>
<dbReference type="EnsemblMetazoa" id="CapteT158550">
    <property type="protein sequence ID" value="CapteP158550"/>
    <property type="gene ID" value="CapteG158550"/>
</dbReference>
<evidence type="ECO:0000256" key="1">
    <source>
        <dbReference type="ARBA" id="ARBA00008511"/>
    </source>
</evidence>
<dbReference type="InterPro" id="IPR026697">
    <property type="entry name" value="DNAAF6"/>
</dbReference>
<reference evidence="6" key="1">
    <citation type="submission" date="2012-12" db="EMBL/GenBank/DDBJ databases">
        <authorList>
            <person name="Hellsten U."/>
            <person name="Grimwood J."/>
            <person name="Chapman J.A."/>
            <person name="Shapiro H."/>
            <person name="Aerts A."/>
            <person name="Otillar R.P."/>
            <person name="Terry A.Y."/>
            <person name="Boore J.L."/>
            <person name="Simakov O."/>
            <person name="Marletaz F."/>
            <person name="Cho S.-J."/>
            <person name="Edsinger-Gonzales E."/>
            <person name="Havlak P."/>
            <person name="Kuo D.-H."/>
            <person name="Larsson T."/>
            <person name="Lv J."/>
            <person name="Arendt D."/>
            <person name="Savage R."/>
            <person name="Osoegawa K."/>
            <person name="de Jong P."/>
            <person name="Lindberg D.R."/>
            <person name="Seaver E.C."/>
            <person name="Weisblat D.A."/>
            <person name="Putnam N.H."/>
            <person name="Grigoriev I.V."/>
            <person name="Rokhsar D.S."/>
        </authorList>
    </citation>
    <scope>NUCLEOTIDE SEQUENCE</scope>
    <source>
        <strain evidence="6">I ESC-2004</strain>
    </source>
</reference>
<keyword evidence="6" id="KW-1185">Reference proteome</keyword>
<name>R7V0Y6_CAPTE</name>
<feature type="region of interest" description="Disordered" evidence="2">
    <location>
        <begin position="12"/>
        <end position="65"/>
    </location>
</feature>
<dbReference type="GO" id="GO:0051087">
    <property type="term" value="F:protein-folding chaperone binding"/>
    <property type="evidence" value="ECO:0007669"/>
    <property type="project" value="InterPro"/>
</dbReference>
<evidence type="ECO:0000313" key="6">
    <source>
        <dbReference type="Proteomes" id="UP000014760"/>
    </source>
</evidence>
<dbReference type="EMBL" id="AMQN01000810">
    <property type="status" value="NOT_ANNOTATED_CDS"/>
    <property type="molecule type" value="Genomic_DNA"/>
</dbReference>
<organism evidence="4">
    <name type="scientific">Capitella teleta</name>
    <name type="common">Polychaete worm</name>
    <dbReference type="NCBI Taxonomy" id="283909"/>
    <lineage>
        <taxon>Eukaryota</taxon>
        <taxon>Metazoa</taxon>
        <taxon>Spiralia</taxon>
        <taxon>Lophotrochozoa</taxon>
        <taxon>Annelida</taxon>
        <taxon>Polychaeta</taxon>
        <taxon>Sedentaria</taxon>
        <taxon>Scolecida</taxon>
        <taxon>Capitellidae</taxon>
        <taxon>Capitella</taxon>
    </lineage>
</organism>
<dbReference type="GO" id="GO:0070286">
    <property type="term" value="P:axonemal dynein complex assembly"/>
    <property type="evidence" value="ECO:0007669"/>
    <property type="project" value="InterPro"/>
</dbReference>
<dbReference type="EMBL" id="KB296161">
    <property type="protein sequence ID" value="ELU12164.1"/>
    <property type="molecule type" value="Genomic_DNA"/>
</dbReference>
<protein>
    <recommendedName>
        <fullName evidence="3">PIH1D1/2/3 CS-like domain-containing protein</fullName>
    </recommendedName>
</protein>
<dbReference type="OrthoDB" id="25887at2759"/>
<reference evidence="5" key="3">
    <citation type="submission" date="2015-06" db="UniProtKB">
        <authorList>
            <consortium name="EnsemblMetazoa"/>
        </authorList>
    </citation>
    <scope>IDENTIFICATION</scope>
</reference>
<sequence>MAFDVGSIQALADLITPRDQDSDSEDEKPSGAMARMNPGDVGPKNRAPVQSTDSEAKNKNTKDIWASEDVNEGQEFEDIYDPRPQPEYDIVYKQAISSEDMFLGMNNKTNATSSCEDMIVKIQLADTRGSDVELDVKDKFLSCRTPKFKLGLHLPHPVDSKNGRAQWDGDKCLLTVTLQMNRAYDFVNF</sequence>
<dbReference type="HOGENOM" id="CLU_106090_1_0_1"/>
<dbReference type="AlphaFoldDB" id="R7V0Y6"/>
<feature type="domain" description="PIH1D1/2/3 CS-like" evidence="3">
    <location>
        <begin position="85"/>
        <end position="179"/>
    </location>
</feature>
<dbReference type="Proteomes" id="UP000014760">
    <property type="component" value="Unassembled WGS sequence"/>
</dbReference>
<dbReference type="PANTHER" id="PTHR21083">
    <property type="entry name" value="TWISTER"/>
    <property type="match status" value="1"/>
</dbReference>